<dbReference type="Pfam" id="PF00223">
    <property type="entry name" value="PsaA_PsaB"/>
    <property type="match status" value="1"/>
</dbReference>
<feature type="non-terminal residue" evidence="1">
    <location>
        <position position="1"/>
    </location>
</feature>
<dbReference type="AlphaFoldDB" id="A0AA88VNY0"/>
<protein>
    <submittedName>
        <fullName evidence="1">Uncharacterized protein</fullName>
    </submittedName>
</protein>
<comment type="caution">
    <text evidence="1">The sequence shown here is derived from an EMBL/GenBank/DDBJ whole genome shotgun (WGS) entry which is preliminary data.</text>
</comment>
<keyword evidence="2" id="KW-1185">Reference proteome</keyword>
<organism evidence="1 2">
    <name type="scientific">Escallonia herrerae</name>
    <dbReference type="NCBI Taxonomy" id="1293975"/>
    <lineage>
        <taxon>Eukaryota</taxon>
        <taxon>Viridiplantae</taxon>
        <taxon>Streptophyta</taxon>
        <taxon>Embryophyta</taxon>
        <taxon>Tracheophyta</taxon>
        <taxon>Spermatophyta</taxon>
        <taxon>Magnoliopsida</taxon>
        <taxon>eudicotyledons</taxon>
        <taxon>Gunneridae</taxon>
        <taxon>Pentapetalae</taxon>
        <taxon>asterids</taxon>
        <taxon>campanulids</taxon>
        <taxon>Escalloniales</taxon>
        <taxon>Escalloniaceae</taxon>
        <taxon>Escallonia</taxon>
    </lineage>
</organism>
<evidence type="ECO:0000313" key="1">
    <source>
        <dbReference type="EMBL" id="KAK3011438.1"/>
    </source>
</evidence>
<dbReference type="Proteomes" id="UP001188597">
    <property type="component" value="Unassembled WGS sequence"/>
</dbReference>
<proteinExistence type="predicted"/>
<dbReference type="PANTHER" id="PTHR30128">
    <property type="entry name" value="OUTER MEMBRANE PROTEIN, OMPA-RELATED"/>
    <property type="match status" value="1"/>
</dbReference>
<dbReference type="GO" id="GO:0015979">
    <property type="term" value="P:photosynthesis"/>
    <property type="evidence" value="ECO:0007669"/>
    <property type="project" value="InterPro"/>
</dbReference>
<dbReference type="Gene3D" id="1.20.1130.10">
    <property type="entry name" value="Photosystem I PsaA/PsaB"/>
    <property type="match status" value="2"/>
</dbReference>
<dbReference type="InterPro" id="IPR036408">
    <property type="entry name" value="PSI_PsaA/B_sf"/>
</dbReference>
<dbReference type="PANTHER" id="PTHR30128:SF19">
    <property type="entry name" value="PHOTOSYSTEM I P700 CHLOROPHYLL A APOPROTEIN A1-RELATED"/>
    <property type="match status" value="1"/>
</dbReference>
<gene>
    <name evidence="1" type="ORF">RJ639_012040</name>
</gene>
<name>A0AA88VNY0_9ASTE</name>
<evidence type="ECO:0000313" key="2">
    <source>
        <dbReference type="Proteomes" id="UP001188597"/>
    </source>
</evidence>
<accession>A0AA88VNY0</accession>
<reference evidence="1" key="1">
    <citation type="submission" date="2022-12" db="EMBL/GenBank/DDBJ databases">
        <title>Draft genome assemblies for two species of Escallonia (Escalloniales).</title>
        <authorList>
            <person name="Chanderbali A."/>
            <person name="Dervinis C."/>
            <person name="Anghel I."/>
            <person name="Soltis D."/>
            <person name="Soltis P."/>
            <person name="Zapata F."/>
        </authorList>
    </citation>
    <scope>NUCLEOTIDE SEQUENCE</scope>
    <source>
        <strain evidence="1">UCBG64.0493</strain>
        <tissue evidence="1">Leaf</tissue>
    </source>
</reference>
<dbReference type="InterPro" id="IPR001280">
    <property type="entry name" value="PSI_PsaA/B"/>
</dbReference>
<dbReference type="EMBL" id="JAVXUP010001455">
    <property type="protein sequence ID" value="KAK3011438.1"/>
    <property type="molecule type" value="Genomic_DNA"/>
</dbReference>
<dbReference type="GO" id="GO:0009535">
    <property type="term" value="C:chloroplast thylakoid membrane"/>
    <property type="evidence" value="ECO:0007669"/>
    <property type="project" value="TreeGrafter"/>
</dbReference>
<sequence>MALRFLRFNQGLAQDPTTRRWLHLQTKWKPSVSWFKTAEFHLNHHLFHSQMQSLLLTDMAHHHLAIAFIFLVGDHMYKTNFGIGHKMKDLLDAHIPPGLALDSLGVITSLVAQHMYSLSAYAFITQDFTTQVTLYTHHQYISGFIMSRAFAHGAIFFIRDYNPKHNEDKCIGKN</sequence>
<dbReference type="SUPFAM" id="SSF81558">
    <property type="entry name" value="Photosystem I subunits PsaA/PsaB"/>
    <property type="match status" value="1"/>
</dbReference>